<protein>
    <submittedName>
        <fullName evidence="1">Response regulator transcription factor</fullName>
    </submittedName>
</protein>
<keyword evidence="2" id="KW-1185">Reference proteome</keyword>
<dbReference type="Proteomes" id="UP001163223">
    <property type="component" value="Chromosome"/>
</dbReference>
<name>A0ACD4NUB2_9HYPH</name>
<proteinExistence type="predicted"/>
<evidence type="ECO:0000313" key="1">
    <source>
        <dbReference type="EMBL" id="WAJ30177.1"/>
    </source>
</evidence>
<reference evidence="1" key="1">
    <citation type="submission" date="2022-11" db="EMBL/GenBank/DDBJ databases">
        <title>beta-Carotene-producing bacterium, Jeongeuplla avenae sp. nov., alleviates the salt stress of Arabidopsis seedlings.</title>
        <authorList>
            <person name="Jiang L."/>
            <person name="Lee J."/>
        </authorList>
    </citation>
    <scope>NUCLEOTIDE SEQUENCE</scope>
    <source>
        <strain evidence="1">DY_R2A_6</strain>
    </source>
</reference>
<accession>A0ACD4NUB2</accession>
<evidence type="ECO:0000313" key="2">
    <source>
        <dbReference type="Proteomes" id="UP001163223"/>
    </source>
</evidence>
<gene>
    <name evidence="1" type="ORF">OXU80_08210</name>
</gene>
<organism evidence="1 2">
    <name type="scientific">Antarcticirhabdus aurantiaca</name>
    <dbReference type="NCBI Taxonomy" id="2606717"/>
    <lineage>
        <taxon>Bacteria</taxon>
        <taxon>Pseudomonadati</taxon>
        <taxon>Pseudomonadota</taxon>
        <taxon>Alphaproteobacteria</taxon>
        <taxon>Hyphomicrobiales</taxon>
        <taxon>Aurantimonadaceae</taxon>
        <taxon>Antarcticirhabdus</taxon>
    </lineage>
</organism>
<dbReference type="EMBL" id="CP113520">
    <property type="protein sequence ID" value="WAJ30177.1"/>
    <property type="molecule type" value="Genomic_DNA"/>
</dbReference>
<sequence length="249" mass="27920">MPKPMHKPHILVVDDDPEIGKLLGRYLESQGFRCSLAASRRAFEAKLADAEVDLVVLDVMLPDGSGLDICRETKERNPSIAIILLTALKEDVDRIVGLELGADDYLGKPFNPRELVARIRAVLRRGGSEGASAAPDRPTTARYRFDDYEVDPERRSVTDAAGNEVDLTGAEYDLLMIFLDRPGRVLSRDVLMDLLHGRTADPFDRSVDVTMSRLRRKLNDAGVFRLFKTVRNGGYQFAARVERRDEPRP</sequence>